<dbReference type="InterPro" id="IPR006380">
    <property type="entry name" value="SPP-like_dom"/>
</dbReference>
<feature type="domain" description="PUM-HD" evidence="4">
    <location>
        <begin position="137"/>
        <end position="483"/>
    </location>
</feature>
<dbReference type="PROSITE" id="PS50303">
    <property type="entry name" value="PUM_HD"/>
    <property type="match status" value="1"/>
</dbReference>
<feature type="non-terminal residue" evidence="5">
    <location>
        <position position="852"/>
    </location>
</feature>
<dbReference type="InterPro" id="IPR011989">
    <property type="entry name" value="ARM-like"/>
</dbReference>
<dbReference type="InterPro" id="IPR001313">
    <property type="entry name" value="Pumilio_RNA-bd_rpt"/>
</dbReference>
<evidence type="ECO:0000259" key="4">
    <source>
        <dbReference type="PROSITE" id="PS50303"/>
    </source>
</evidence>
<comment type="caution">
    <text evidence="5">The sequence shown here is derived from an EMBL/GenBank/DDBJ whole genome shotgun (WGS) entry which is preliminary data.</text>
</comment>
<dbReference type="PROSITE" id="PS50302">
    <property type="entry name" value="PUM"/>
    <property type="match status" value="6"/>
</dbReference>
<evidence type="ECO:0000256" key="3">
    <source>
        <dbReference type="SAM" id="MobiDB-lite"/>
    </source>
</evidence>
<proteinExistence type="predicted"/>
<dbReference type="Gene3D" id="2.60.40.10">
    <property type="entry name" value="Immunoglobulins"/>
    <property type="match status" value="1"/>
</dbReference>
<keyword evidence="1" id="KW-0677">Repeat</keyword>
<feature type="repeat" description="Pumilio" evidence="2">
    <location>
        <begin position="348"/>
        <end position="383"/>
    </location>
</feature>
<dbReference type="Gene3D" id="1.25.10.10">
    <property type="entry name" value="Leucine-rich Repeat Variant"/>
    <property type="match status" value="1"/>
</dbReference>
<dbReference type="CDD" id="cd07920">
    <property type="entry name" value="Pumilio"/>
    <property type="match status" value="1"/>
</dbReference>
<reference evidence="5" key="1">
    <citation type="submission" date="2021-02" db="EMBL/GenBank/DDBJ databases">
        <authorList>
            <person name="Dougan E. K."/>
            <person name="Rhodes N."/>
            <person name="Thang M."/>
            <person name="Chan C."/>
        </authorList>
    </citation>
    <scope>NUCLEOTIDE SEQUENCE</scope>
</reference>
<dbReference type="Proteomes" id="UP000601435">
    <property type="component" value="Unassembled WGS sequence"/>
</dbReference>
<dbReference type="GO" id="GO:0003824">
    <property type="term" value="F:catalytic activity"/>
    <property type="evidence" value="ECO:0007669"/>
    <property type="project" value="UniProtKB-ARBA"/>
</dbReference>
<gene>
    <name evidence="5" type="ORF">SNEC2469_LOCUS3191</name>
</gene>
<dbReference type="GO" id="GO:0003729">
    <property type="term" value="F:mRNA binding"/>
    <property type="evidence" value="ECO:0007669"/>
    <property type="project" value="TreeGrafter"/>
</dbReference>
<feature type="repeat" description="Pumilio" evidence="2">
    <location>
        <begin position="276"/>
        <end position="311"/>
    </location>
</feature>
<feature type="compositionally biased region" description="Basic and acidic residues" evidence="3">
    <location>
        <begin position="479"/>
        <end position="491"/>
    </location>
</feature>
<dbReference type="Pfam" id="PF00806">
    <property type="entry name" value="PUF"/>
    <property type="match status" value="1"/>
</dbReference>
<feature type="repeat" description="Pumilio" evidence="2">
    <location>
        <begin position="312"/>
        <end position="347"/>
    </location>
</feature>
<dbReference type="GO" id="GO:0005737">
    <property type="term" value="C:cytoplasm"/>
    <property type="evidence" value="ECO:0007669"/>
    <property type="project" value="TreeGrafter"/>
</dbReference>
<evidence type="ECO:0000256" key="1">
    <source>
        <dbReference type="ARBA" id="ARBA00022737"/>
    </source>
</evidence>
<dbReference type="AlphaFoldDB" id="A0A812KFF2"/>
<dbReference type="GO" id="GO:0010608">
    <property type="term" value="P:post-transcriptional regulation of gene expression"/>
    <property type="evidence" value="ECO:0007669"/>
    <property type="project" value="TreeGrafter"/>
</dbReference>
<dbReference type="Gene3D" id="3.40.50.1000">
    <property type="entry name" value="HAD superfamily/HAD-like"/>
    <property type="match status" value="1"/>
</dbReference>
<keyword evidence="6" id="KW-1185">Reference proteome</keyword>
<dbReference type="SUPFAM" id="SSF48371">
    <property type="entry name" value="ARM repeat"/>
    <property type="match status" value="1"/>
</dbReference>
<feature type="repeat" description="Pumilio" evidence="2">
    <location>
        <begin position="420"/>
        <end position="457"/>
    </location>
</feature>
<dbReference type="FunFam" id="1.25.10.10:FF:000237">
    <property type="entry name" value="Pumilio homolog 9"/>
    <property type="match status" value="1"/>
</dbReference>
<feature type="non-terminal residue" evidence="5">
    <location>
        <position position="1"/>
    </location>
</feature>
<dbReference type="InterPro" id="IPR036412">
    <property type="entry name" value="HAD-like_sf"/>
</dbReference>
<dbReference type="SMART" id="SM00025">
    <property type="entry name" value="Pumilio"/>
    <property type="match status" value="8"/>
</dbReference>
<dbReference type="PANTHER" id="PTHR12537">
    <property type="entry name" value="RNA BINDING PROTEIN PUMILIO-RELATED"/>
    <property type="match status" value="1"/>
</dbReference>
<dbReference type="InterPro" id="IPR033712">
    <property type="entry name" value="Pumilio_RNA-bd"/>
</dbReference>
<dbReference type="Pfam" id="PF22493">
    <property type="entry name" value="PUF_NOP9"/>
    <property type="match status" value="1"/>
</dbReference>
<evidence type="ECO:0000313" key="5">
    <source>
        <dbReference type="EMBL" id="CAE7225984.1"/>
    </source>
</evidence>
<dbReference type="PANTHER" id="PTHR12537:SF13">
    <property type="entry name" value="PUMILIO HOMOLOGY DOMAIN FAMILY MEMBER 4"/>
    <property type="match status" value="1"/>
</dbReference>
<feature type="region of interest" description="Disordered" evidence="3">
    <location>
        <begin position="92"/>
        <end position="114"/>
    </location>
</feature>
<dbReference type="EMBL" id="CAJNJA010007536">
    <property type="protein sequence ID" value="CAE7225984.1"/>
    <property type="molecule type" value="Genomic_DNA"/>
</dbReference>
<dbReference type="InterPro" id="IPR033133">
    <property type="entry name" value="PUM-HD"/>
</dbReference>
<dbReference type="OrthoDB" id="668540at2759"/>
<name>A0A812KFF2_9DINO</name>
<feature type="region of interest" description="Disordered" evidence="3">
    <location>
        <begin position="479"/>
        <end position="504"/>
    </location>
</feature>
<dbReference type="InterPro" id="IPR013783">
    <property type="entry name" value="Ig-like_fold"/>
</dbReference>
<feature type="repeat" description="Pumilio" evidence="2">
    <location>
        <begin position="202"/>
        <end position="237"/>
    </location>
</feature>
<dbReference type="SUPFAM" id="SSF56784">
    <property type="entry name" value="HAD-like"/>
    <property type="match status" value="1"/>
</dbReference>
<dbReference type="Pfam" id="PF05116">
    <property type="entry name" value="S6PP"/>
    <property type="match status" value="1"/>
</dbReference>
<dbReference type="InterPro" id="IPR023214">
    <property type="entry name" value="HAD_sf"/>
</dbReference>
<organism evidence="5 6">
    <name type="scientific">Symbiodinium necroappetens</name>
    <dbReference type="NCBI Taxonomy" id="1628268"/>
    <lineage>
        <taxon>Eukaryota</taxon>
        <taxon>Sar</taxon>
        <taxon>Alveolata</taxon>
        <taxon>Dinophyceae</taxon>
        <taxon>Suessiales</taxon>
        <taxon>Symbiodiniaceae</taxon>
        <taxon>Symbiodinium</taxon>
    </lineage>
</organism>
<evidence type="ECO:0000256" key="2">
    <source>
        <dbReference type="PROSITE-ProRule" id="PRU00317"/>
    </source>
</evidence>
<evidence type="ECO:0000313" key="6">
    <source>
        <dbReference type="Proteomes" id="UP000601435"/>
    </source>
</evidence>
<sequence>SHAASQEPAGQTGLGVPPLPGSLQGLPLTSTSGVHGYLEATLRHQPLLGTAGYPTGVPPASFPWGQVPMSLLPAGLPAGVARAAAREDVSLARSPDRGAIGRLPPSAPTPCTAAPEPKALARAAVTVHSVPEGTRGAGAAKAEEVERKPRSAFKLSQLEEMFKSSAYINNVYCIAKDQAGCRMLQHKLDEGGPDVFAAVFSEVVTHAVELMMDPFGNYLCQKLMEMSSARQLEVLVDKTYGSLVNISLNMHGARAVQKLIDVVRMVPVCMTRLVGALEFAVVTLTKDPNGNHVVQRCLESLPSDAHGFIFRAVAKDIEDVASHRHGCRIVQRCIDAAKGSDRTMLIGAICRASLTLIQDPFGNYVVQYVLGLQDPQASSLIVTAMTGRLNVLSRQKFSSNVVERCLQLASPEDRARMITELADPRGLGDLLRDIYGNYVVQSALNIAVEPQISAVLAAVRPLLPSLRSSGQGRRIAQKLEKKFPQLRERGPNSEGPSRTGLAAIPQAAGGAGGGGVAAPWPPAAQGGLDAPGFVFVCSGGGAYLVPGAVTPGILNAAGLGLDHFSEVCGLPAFKVGRVALYYYTGWDQCQLHGCPKGESTWRDFPFKDVPGKPSVKQLQIEADGIEFVICDLKKQSWDNPPDWYGKKNYLIAESGQYSLRHGHLRRIRESKVMVVTDLDHTLVGHERDPENKLLEEFRNLWLGEYALNGSALAYSTGRSKSMALDVAQERQLIRPDLLICGVGTEVYTVPSRLPILGWWEERDSLELMPEWKSKMLNGFNRATVEELLTSRFQKFELRGTPVDDPYRIPTAYQMDEAFDDSKKLLQEALGSSYQVISSGHGEWKLIDICSAE</sequence>
<feature type="repeat" description="Pumilio" evidence="2">
    <location>
        <begin position="384"/>
        <end position="419"/>
    </location>
</feature>
<accession>A0A812KFF2</accession>
<feature type="region of interest" description="Disordered" evidence="3">
    <location>
        <begin position="1"/>
        <end position="27"/>
    </location>
</feature>
<dbReference type="InterPro" id="IPR016024">
    <property type="entry name" value="ARM-type_fold"/>
</dbReference>
<protein>
    <recommendedName>
        <fullName evidence="4">PUM-HD domain-containing protein</fullName>
    </recommendedName>
</protein>